<dbReference type="Proteomes" id="UP000605970">
    <property type="component" value="Unassembled WGS sequence"/>
</dbReference>
<sequence>MPKLVFLFNFNILIIIISFFLTIFYFQSFVNGGLIFEWIPSNQLLSEYWLNKNNCDDNNKNINNNNNASYVGILNGEIKVNNLLFPENGIIFFGENSKIVEEFDKQCLKELVNNPKIDLLPNFFDVQLENKEKFE</sequence>
<protein>
    <submittedName>
        <fullName evidence="2">Uncharacterized protein</fullName>
    </submittedName>
</protein>
<name>A0A8S9ZDX9_9BILA</name>
<reference evidence="2" key="1">
    <citation type="journal article" date="2020" name="Ecol. Evol.">
        <title>Genome structure and content of the rice root-knot nematode (Meloidogyne graminicola).</title>
        <authorList>
            <person name="Phan N.T."/>
            <person name="Danchin E.G.J."/>
            <person name="Klopp C."/>
            <person name="Perfus-Barbeoch L."/>
            <person name="Kozlowski D.K."/>
            <person name="Koutsovoulos G.D."/>
            <person name="Lopez-Roques C."/>
            <person name="Bouchez O."/>
            <person name="Zahm M."/>
            <person name="Besnard G."/>
            <person name="Bellafiore S."/>
        </authorList>
    </citation>
    <scope>NUCLEOTIDE SEQUENCE</scope>
    <source>
        <strain evidence="2">VN-18</strain>
    </source>
</reference>
<dbReference type="AlphaFoldDB" id="A0A8S9ZDX9"/>
<keyword evidence="1" id="KW-0472">Membrane</keyword>
<proteinExistence type="predicted"/>
<feature type="transmembrane region" description="Helical" evidence="1">
    <location>
        <begin position="6"/>
        <end position="26"/>
    </location>
</feature>
<gene>
    <name evidence="2" type="ORF">Mgra_00009119</name>
</gene>
<organism evidence="2 3">
    <name type="scientific">Meloidogyne graminicola</name>
    <dbReference type="NCBI Taxonomy" id="189291"/>
    <lineage>
        <taxon>Eukaryota</taxon>
        <taxon>Metazoa</taxon>
        <taxon>Ecdysozoa</taxon>
        <taxon>Nematoda</taxon>
        <taxon>Chromadorea</taxon>
        <taxon>Rhabditida</taxon>
        <taxon>Tylenchina</taxon>
        <taxon>Tylenchomorpha</taxon>
        <taxon>Tylenchoidea</taxon>
        <taxon>Meloidogynidae</taxon>
        <taxon>Meloidogyninae</taxon>
        <taxon>Meloidogyne</taxon>
    </lineage>
</organism>
<evidence type="ECO:0000313" key="2">
    <source>
        <dbReference type="EMBL" id="KAF7629890.1"/>
    </source>
</evidence>
<dbReference type="EMBL" id="JABEBT010000138">
    <property type="protein sequence ID" value="KAF7629890.1"/>
    <property type="molecule type" value="Genomic_DNA"/>
</dbReference>
<keyword evidence="1" id="KW-1133">Transmembrane helix</keyword>
<evidence type="ECO:0000313" key="3">
    <source>
        <dbReference type="Proteomes" id="UP000605970"/>
    </source>
</evidence>
<keyword evidence="1" id="KW-0812">Transmembrane</keyword>
<comment type="caution">
    <text evidence="2">The sequence shown here is derived from an EMBL/GenBank/DDBJ whole genome shotgun (WGS) entry which is preliminary data.</text>
</comment>
<dbReference type="OrthoDB" id="10563885at2759"/>
<accession>A0A8S9ZDX9</accession>
<evidence type="ECO:0000256" key="1">
    <source>
        <dbReference type="SAM" id="Phobius"/>
    </source>
</evidence>
<keyword evidence="3" id="KW-1185">Reference proteome</keyword>